<evidence type="ECO:0000256" key="1">
    <source>
        <dbReference type="ARBA" id="ARBA00004429"/>
    </source>
</evidence>
<proteinExistence type="predicted"/>
<comment type="subcellular location">
    <subcellularLocation>
        <location evidence="1">Cell inner membrane</location>
        <topology evidence="1">Multi-pass membrane protein</topology>
    </subcellularLocation>
</comment>
<dbReference type="PIRSF" id="PIRSF006066">
    <property type="entry name" value="HI0050"/>
    <property type="match status" value="1"/>
</dbReference>
<feature type="transmembrane region" description="Helical" evidence="7">
    <location>
        <begin position="78"/>
        <end position="96"/>
    </location>
</feature>
<dbReference type="Proteomes" id="UP001597221">
    <property type="component" value="Unassembled WGS sequence"/>
</dbReference>
<evidence type="ECO:0000259" key="8">
    <source>
        <dbReference type="Pfam" id="PF06808"/>
    </source>
</evidence>
<evidence type="ECO:0000256" key="6">
    <source>
        <dbReference type="ARBA" id="ARBA00023136"/>
    </source>
</evidence>
<evidence type="ECO:0000256" key="2">
    <source>
        <dbReference type="ARBA" id="ARBA00022475"/>
    </source>
</evidence>
<evidence type="ECO:0000313" key="10">
    <source>
        <dbReference type="Proteomes" id="UP001597221"/>
    </source>
</evidence>
<feature type="transmembrane region" description="Helical" evidence="7">
    <location>
        <begin position="396"/>
        <end position="417"/>
    </location>
</feature>
<accession>A0ABW4HN64</accession>
<evidence type="ECO:0000256" key="5">
    <source>
        <dbReference type="ARBA" id="ARBA00022989"/>
    </source>
</evidence>
<feature type="transmembrane region" description="Helical" evidence="7">
    <location>
        <begin position="43"/>
        <end position="66"/>
    </location>
</feature>
<dbReference type="InterPro" id="IPR010656">
    <property type="entry name" value="DctM"/>
</dbReference>
<keyword evidence="10" id="KW-1185">Reference proteome</keyword>
<comment type="caution">
    <text evidence="9">The sequence shown here is derived from an EMBL/GenBank/DDBJ whole genome shotgun (WGS) entry which is preliminary data.</text>
</comment>
<feature type="transmembrane region" description="Helical" evidence="7">
    <location>
        <begin position="272"/>
        <end position="296"/>
    </location>
</feature>
<feature type="transmembrane region" description="Helical" evidence="7">
    <location>
        <begin position="362"/>
        <end position="384"/>
    </location>
</feature>
<organism evidence="9 10">
    <name type="scientific">Oceanobacillus luteolus</name>
    <dbReference type="NCBI Taxonomy" id="1274358"/>
    <lineage>
        <taxon>Bacteria</taxon>
        <taxon>Bacillati</taxon>
        <taxon>Bacillota</taxon>
        <taxon>Bacilli</taxon>
        <taxon>Bacillales</taxon>
        <taxon>Bacillaceae</taxon>
        <taxon>Oceanobacillus</taxon>
    </lineage>
</organism>
<dbReference type="InterPro" id="IPR004681">
    <property type="entry name" value="TRAP_DctM"/>
</dbReference>
<keyword evidence="4 7" id="KW-0812">Transmembrane</keyword>
<dbReference type="Pfam" id="PF06808">
    <property type="entry name" value="DctM"/>
    <property type="match status" value="1"/>
</dbReference>
<keyword evidence="2" id="KW-1003">Cell membrane</keyword>
<dbReference type="PANTHER" id="PTHR33362:SF3">
    <property type="entry name" value="SIALIC ACID TRAP TRANSPORTER PERMEASE PROTEIN SIAT"/>
    <property type="match status" value="1"/>
</dbReference>
<feature type="transmembrane region" description="Helical" evidence="7">
    <location>
        <begin position="170"/>
        <end position="193"/>
    </location>
</feature>
<keyword evidence="6 7" id="KW-0472">Membrane</keyword>
<keyword evidence="3" id="KW-0997">Cell inner membrane</keyword>
<evidence type="ECO:0000256" key="3">
    <source>
        <dbReference type="ARBA" id="ARBA00022519"/>
    </source>
</evidence>
<feature type="domain" description="TRAP C4-dicarboxylate transport system permease DctM subunit" evidence="8">
    <location>
        <begin position="7"/>
        <end position="419"/>
    </location>
</feature>
<gene>
    <name evidence="9" type="ORF">ACFSBH_04810</name>
</gene>
<evidence type="ECO:0000313" key="9">
    <source>
        <dbReference type="EMBL" id="MFD1606969.1"/>
    </source>
</evidence>
<evidence type="ECO:0000256" key="4">
    <source>
        <dbReference type="ARBA" id="ARBA00022692"/>
    </source>
</evidence>
<evidence type="ECO:0000256" key="7">
    <source>
        <dbReference type="SAM" id="Phobius"/>
    </source>
</evidence>
<name>A0ABW4HN64_9BACI</name>
<dbReference type="RefSeq" id="WP_379596324.1">
    <property type="nucleotide sequence ID" value="NZ_JBHUDE010000017.1"/>
</dbReference>
<dbReference type="EMBL" id="JBHUDE010000017">
    <property type="protein sequence ID" value="MFD1606969.1"/>
    <property type="molecule type" value="Genomic_DNA"/>
</dbReference>
<keyword evidence="5 7" id="KW-1133">Transmembrane helix</keyword>
<reference evidence="10" key="1">
    <citation type="journal article" date="2019" name="Int. J. Syst. Evol. Microbiol.">
        <title>The Global Catalogue of Microorganisms (GCM) 10K type strain sequencing project: providing services to taxonomists for standard genome sequencing and annotation.</title>
        <authorList>
            <consortium name="The Broad Institute Genomics Platform"/>
            <consortium name="The Broad Institute Genome Sequencing Center for Infectious Disease"/>
            <person name="Wu L."/>
            <person name="Ma J."/>
        </authorList>
    </citation>
    <scope>NUCLEOTIDE SEQUENCE [LARGE SCALE GENOMIC DNA]</scope>
    <source>
        <strain evidence="10">CGMCC 1.12376</strain>
    </source>
</reference>
<feature type="transmembrane region" description="Helical" evidence="7">
    <location>
        <begin position="220"/>
        <end position="238"/>
    </location>
</feature>
<sequence length="429" mass="45063">MTTIVLFGSLFIFLLMSVPIGIAIGLSTVLTMMTVSDVNFSTFILQSFSGLDSYPLMAIPFFMLAGILMGKGGVSKKLLHLAGQLVGWLSGALAYITVVACMFFSAISGSGNATVAAIGSAIIPEMRAKKYGEGFAAAITASAGAIGIVIPPSIPFVLFGVMGGVSIGSLFLAGIIPGILIGIALMIASYFVLKKNKDIVEESDYEAVSWKSFLKAVLDAKWALFAPILILGGIYGGFFTATEAAAVAVVYAFLVGVFAHKELKWQGIKESLLETISITGVTMYMIGVSIAFAYLLTIERVPHTIAETILLISDNPIIILLLINIFLLFVGAVVDTIAALVVLTPILLPIAVQFGIDPVHFGVILVVNLAIGFVTPPIGANLFIAAAVGKVSIEKVSIAAVPLIITLIICLFIISYVPSLSLLLPNLAK</sequence>
<protein>
    <submittedName>
        <fullName evidence="9">TRAP transporter large permease</fullName>
    </submittedName>
</protein>
<feature type="transmembrane region" description="Helical" evidence="7">
    <location>
        <begin position="337"/>
        <end position="356"/>
    </location>
</feature>
<dbReference type="NCBIfam" id="TIGR00786">
    <property type="entry name" value="dctM"/>
    <property type="match status" value="1"/>
</dbReference>
<feature type="transmembrane region" description="Helical" evidence="7">
    <location>
        <begin position="135"/>
        <end position="158"/>
    </location>
</feature>
<dbReference type="PANTHER" id="PTHR33362">
    <property type="entry name" value="SIALIC ACID TRAP TRANSPORTER PERMEASE PROTEIN SIAT-RELATED"/>
    <property type="match status" value="1"/>
</dbReference>
<feature type="transmembrane region" description="Helical" evidence="7">
    <location>
        <begin position="308"/>
        <end position="330"/>
    </location>
</feature>